<dbReference type="Proteomes" id="UP000252458">
    <property type="component" value="Unassembled WGS sequence"/>
</dbReference>
<evidence type="ECO:0000313" key="2">
    <source>
        <dbReference type="EMBL" id="RBB35360.1"/>
    </source>
</evidence>
<organism evidence="2 3">
    <name type="scientific">Burkholderia reimsis</name>
    <dbReference type="NCBI Taxonomy" id="2234132"/>
    <lineage>
        <taxon>Bacteria</taxon>
        <taxon>Pseudomonadati</taxon>
        <taxon>Pseudomonadota</taxon>
        <taxon>Betaproteobacteria</taxon>
        <taxon>Burkholderiales</taxon>
        <taxon>Burkholderiaceae</taxon>
        <taxon>Burkholderia</taxon>
    </lineage>
</organism>
<protein>
    <recommendedName>
        <fullName evidence="4">Capsule biosynthesis protein</fullName>
    </recommendedName>
</protein>
<accession>A0A365QN03</accession>
<comment type="caution">
    <text evidence="2">The sequence shown here is derived from an EMBL/GenBank/DDBJ whole genome shotgun (WGS) entry which is preliminary data.</text>
</comment>
<dbReference type="EMBL" id="QMFZ01000029">
    <property type="protein sequence ID" value="RBB35360.1"/>
    <property type="molecule type" value="Genomic_DNA"/>
</dbReference>
<keyword evidence="1" id="KW-0812">Transmembrane</keyword>
<dbReference type="PANTHER" id="PTHR32309">
    <property type="entry name" value="TYROSINE-PROTEIN KINASE"/>
    <property type="match status" value="1"/>
</dbReference>
<evidence type="ECO:0008006" key="4">
    <source>
        <dbReference type="Google" id="ProtNLM"/>
    </source>
</evidence>
<dbReference type="GO" id="GO:0005886">
    <property type="term" value="C:plasma membrane"/>
    <property type="evidence" value="ECO:0007669"/>
    <property type="project" value="TreeGrafter"/>
</dbReference>
<gene>
    <name evidence="2" type="ORF">DPV79_28580</name>
</gene>
<sequence>MEASDVHFVDTNDDGCLGSVKALVGSGARVVLQINPNRMAICADIANFLKDQAGTTFVKVPMLLCAGLWPYDSFDSALQQSGSSIAGTRGDSKLKALVQSDDVTEEEVFEYIGGVGLNESEVEAAFEADKEQWGVLQSECGWNFRDYLVSNFSNKKLFNSHTLPSNVSLGLLIQKIETFLELNAAERTESERLMSLSEILQPETPIHPRIAKVLNLAWLPAGKKFDIYGRKIDYQRWVTEYAKFYAPMLEFPRSRFTERPHGAPKTTSDGGARHGAARAFVTQDASHQEQHSAGTLLGRMDKLFVLCVIVPFVVSALYFGLMASDIYVSQSSFIIRTPSKSNQSSGFMGQLLQTTGISRASDDTYAVNNYLTSRDALASLNAGERYEAAYSGGKADIFSRFGLFPQRRTFEDLFKYFGDHANVQFDSDTGISTLEVHAFSASEAKDLNEHLLELGEQRINQMNDRAQQDLVTYAQREVVLAESNLKQAATALSQYREKQAVFDPNLQSSLILQSVTKLQGELVASKIQLAQLKAVSPSNPQIGALEVKIKSLQDQVDAASKNVTNGQSSLAFKSPAYERLELDKQFADKQLAAAVTSLETARSDAQRQHLYLERISQPNAPDKPLLPRRIRTVLAILAIGFVVWCTLKLLIASIKEHRD</sequence>
<dbReference type="InterPro" id="IPR050445">
    <property type="entry name" value="Bact_polysacc_biosynth/exp"/>
</dbReference>
<evidence type="ECO:0000256" key="1">
    <source>
        <dbReference type="SAM" id="Phobius"/>
    </source>
</evidence>
<reference evidence="2 3" key="1">
    <citation type="submission" date="2018-06" db="EMBL/GenBank/DDBJ databases">
        <title>Draft genome sequence of Burkholderia reimsis strain BE51 isolated from a French agricultural soil.</title>
        <authorList>
            <person name="Esmaeel Q."/>
        </authorList>
    </citation>
    <scope>NUCLEOTIDE SEQUENCE [LARGE SCALE GENOMIC DNA]</scope>
    <source>
        <strain evidence="2 3">BE51</strain>
    </source>
</reference>
<keyword evidence="1" id="KW-0472">Membrane</keyword>
<name>A0A365QN03_9BURK</name>
<dbReference type="PANTHER" id="PTHR32309:SF13">
    <property type="entry name" value="FERRIC ENTEROBACTIN TRANSPORT PROTEIN FEPE"/>
    <property type="match status" value="1"/>
</dbReference>
<feature type="transmembrane region" description="Helical" evidence="1">
    <location>
        <begin position="633"/>
        <end position="654"/>
    </location>
</feature>
<keyword evidence="3" id="KW-1185">Reference proteome</keyword>
<keyword evidence="1" id="KW-1133">Transmembrane helix</keyword>
<evidence type="ECO:0000313" key="3">
    <source>
        <dbReference type="Proteomes" id="UP000252458"/>
    </source>
</evidence>
<dbReference type="GO" id="GO:0004713">
    <property type="term" value="F:protein tyrosine kinase activity"/>
    <property type="evidence" value="ECO:0007669"/>
    <property type="project" value="TreeGrafter"/>
</dbReference>
<dbReference type="AlphaFoldDB" id="A0A365QN03"/>
<proteinExistence type="predicted"/>